<protein>
    <submittedName>
        <fullName evidence="6">N-ethylmaleimide-sensitive factor attachment protein, alpha b</fullName>
    </submittedName>
</protein>
<dbReference type="InterPro" id="IPR011990">
    <property type="entry name" value="TPR-like_helical_dom_sf"/>
</dbReference>
<reference evidence="6" key="2">
    <citation type="submission" date="2025-08" db="UniProtKB">
        <authorList>
            <consortium name="Ensembl"/>
        </authorList>
    </citation>
    <scope>IDENTIFICATION</scope>
</reference>
<dbReference type="PANTHER" id="PTHR13768">
    <property type="entry name" value="SOLUBLE NSF ATTACHMENT PROTEIN SNAP"/>
    <property type="match status" value="1"/>
</dbReference>
<dbReference type="InterPro" id="IPR000744">
    <property type="entry name" value="NSF_attach"/>
</dbReference>
<evidence type="ECO:0000256" key="3">
    <source>
        <dbReference type="ARBA" id="ARBA00022892"/>
    </source>
</evidence>
<dbReference type="GO" id="GO:0005483">
    <property type="term" value="F:soluble NSF attachment protein activity"/>
    <property type="evidence" value="ECO:0007669"/>
    <property type="project" value="TreeGrafter"/>
</dbReference>
<dbReference type="InParanoid" id="A0A3P8VFC9"/>
<dbReference type="STRING" id="244447.ENSCSEP00000011170"/>
<dbReference type="PANTHER" id="PTHR13768:SF23">
    <property type="entry name" value="ALPHA-SOLUBLE NSF ATTACHMENT PROTEIN"/>
    <property type="match status" value="1"/>
</dbReference>
<comment type="similarity">
    <text evidence="1 5">Belongs to the SNAP family.</text>
</comment>
<dbReference type="GeneTree" id="ENSGT00390000005826"/>
<evidence type="ECO:0000313" key="6">
    <source>
        <dbReference type="Ensembl" id="ENSCSEP00000011170.1"/>
    </source>
</evidence>
<reference evidence="6 7" key="1">
    <citation type="journal article" date="2014" name="Nat. Genet.">
        <title>Whole-genome sequence of a flatfish provides insights into ZW sex chromosome evolution and adaptation to a benthic lifestyle.</title>
        <authorList>
            <person name="Chen S."/>
            <person name="Zhang G."/>
            <person name="Shao C."/>
            <person name="Huang Q."/>
            <person name="Liu G."/>
            <person name="Zhang P."/>
            <person name="Song W."/>
            <person name="An N."/>
            <person name="Chalopin D."/>
            <person name="Volff J.N."/>
            <person name="Hong Y."/>
            <person name="Li Q."/>
            <person name="Sha Z."/>
            <person name="Zhou H."/>
            <person name="Xie M."/>
            <person name="Yu Q."/>
            <person name="Liu Y."/>
            <person name="Xiang H."/>
            <person name="Wang N."/>
            <person name="Wu K."/>
            <person name="Yang C."/>
            <person name="Zhou Q."/>
            <person name="Liao X."/>
            <person name="Yang L."/>
            <person name="Hu Q."/>
            <person name="Zhang J."/>
            <person name="Meng L."/>
            <person name="Jin L."/>
            <person name="Tian Y."/>
            <person name="Lian J."/>
            <person name="Yang J."/>
            <person name="Miao G."/>
            <person name="Liu S."/>
            <person name="Liang Z."/>
            <person name="Yan F."/>
            <person name="Li Y."/>
            <person name="Sun B."/>
            <person name="Zhang H."/>
            <person name="Zhang J."/>
            <person name="Zhu Y."/>
            <person name="Du M."/>
            <person name="Zhao Y."/>
            <person name="Schartl M."/>
            <person name="Tang Q."/>
            <person name="Wang J."/>
        </authorList>
    </citation>
    <scope>NUCLEOTIDE SEQUENCE</scope>
</reference>
<dbReference type="GO" id="GO:0005774">
    <property type="term" value="C:vacuolar membrane"/>
    <property type="evidence" value="ECO:0007669"/>
    <property type="project" value="TreeGrafter"/>
</dbReference>
<dbReference type="PRINTS" id="PR00448">
    <property type="entry name" value="NSFATTACHMNT"/>
</dbReference>
<evidence type="ECO:0000256" key="5">
    <source>
        <dbReference type="RuleBase" id="RU367013"/>
    </source>
</evidence>
<evidence type="ECO:0000256" key="4">
    <source>
        <dbReference type="ARBA" id="ARBA00022927"/>
    </source>
</evidence>
<dbReference type="OMA" id="WSVKEYL"/>
<organism evidence="6 7">
    <name type="scientific">Cynoglossus semilaevis</name>
    <name type="common">Tongue sole</name>
    <dbReference type="NCBI Taxonomy" id="244447"/>
    <lineage>
        <taxon>Eukaryota</taxon>
        <taxon>Metazoa</taxon>
        <taxon>Chordata</taxon>
        <taxon>Craniata</taxon>
        <taxon>Vertebrata</taxon>
        <taxon>Euteleostomi</taxon>
        <taxon>Actinopterygii</taxon>
        <taxon>Neopterygii</taxon>
        <taxon>Teleostei</taxon>
        <taxon>Neoteleostei</taxon>
        <taxon>Acanthomorphata</taxon>
        <taxon>Carangaria</taxon>
        <taxon>Pleuronectiformes</taxon>
        <taxon>Pleuronectoidei</taxon>
        <taxon>Cynoglossidae</taxon>
        <taxon>Cynoglossinae</taxon>
        <taxon>Cynoglossus</taxon>
    </lineage>
</organism>
<evidence type="ECO:0000313" key="7">
    <source>
        <dbReference type="Proteomes" id="UP000265120"/>
    </source>
</evidence>
<keyword evidence="2 5" id="KW-0813">Transport</keyword>
<reference evidence="6" key="3">
    <citation type="submission" date="2025-09" db="UniProtKB">
        <authorList>
            <consortium name="Ensembl"/>
        </authorList>
    </citation>
    <scope>IDENTIFICATION</scope>
</reference>
<dbReference type="GO" id="GO:0035494">
    <property type="term" value="P:SNARE complex disassembly"/>
    <property type="evidence" value="ECO:0007669"/>
    <property type="project" value="TreeGrafter"/>
</dbReference>
<evidence type="ECO:0000256" key="2">
    <source>
        <dbReference type="ARBA" id="ARBA00022448"/>
    </source>
</evidence>
<evidence type="ECO:0000256" key="1">
    <source>
        <dbReference type="ARBA" id="ARBA00010050"/>
    </source>
</evidence>
<dbReference type="AlphaFoldDB" id="A0A3P8VFC9"/>
<dbReference type="GO" id="GO:0031201">
    <property type="term" value="C:SNARE complex"/>
    <property type="evidence" value="ECO:0007669"/>
    <property type="project" value="TreeGrafter"/>
</dbReference>
<accession>A0A3P8VFC9</accession>
<keyword evidence="7" id="KW-1185">Reference proteome</keyword>
<name>A0A3P8VFC9_CYNSE</name>
<dbReference type="Pfam" id="PF14938">
    <property type="entry name" value="SNAP"/>
    <property type="match status" value="1"/>
</dbReference>
<dbReference type="CDD" id="cd15832">
    <property type="entry name" value="SNAP"/>
    <property type="match status" value="1"/>
</dbReference>
<dbReference type="GO" id="GO:0006886">
    <property type="term" value="P:intracellular protein transport"/>
    <property type="evidence" value="ECO:0007669"/>
    <property type="project" value="UniProtKB-UniRule"/>
</dbReference>
<sequence>MDNSGKEKEAMALMAEAETKVKSSQSFFGALFGGSSKLEEACDLYVRAANSYKMAKNWCEAINCLNRAIEIYTDMGRFTIAAKHHITIAEIYETDLVDIDKAIAHYEQAADYYKGEESTSSANKCLLKVATYAAQLEQYPKAIEIYEQVGCHAMDSTLLKYSAKDHFFKAALCHFCVDMLNAKLAVQKYEEMFPAFSDSRECKLLKKLLDAYEEQNVDAYTDSVKEYDTISRLDQWLTTMLLRIKKTIQDDESDLR</sequence>
<dbReference type="Proteomes" id="UP000265120">
    <property type="component" value="Chromosome 4"/>
</dbReference>
<dbReference type="Ensembl" id="ENSCSET00000011304.1">
    <property type="protein sequence ID" value="ENSCSEP00000011170.1"/>
    <property type="gene ID" value="ENSCSEG00000007171.1"/>
</dbReference>
<keyword evidence="5" id="KW-0472">Membrane</keyword>
<comment type="subcellular location">
    <subcellularLocation>
        <location evidence="5">Membrane</location>
        <topology evidence="5">Peripheral membrane protein</topology>
    </subcellularLocation>
</comment>
<keyword evidence="3 5" id="KW-0931">ER-Golgi transport</keyword>
<dbReference type="SUPFAM" id="SSF48452">
    <property type="entry name" value="TPR-like"/>
    <property type="match status" value="1"/>
</dbReference>
<dbReference type="Gene3D" id="1.25.40.10">
    <property type="entry name" value="Tetratricopeptide repeat domain"/>
    <property type="match status" value="2"/>
</dbReference>
<dbReference type="GO" id="GO:0019905">
    <property type="term" value="F:syntaxin binding"/>
    <property type="evidence" value="ECO:0007669"/>
    <property type="project" value="TreeGrafter"/>
</dbReference>
<proteinExistence type="inferred from homology"/>
<comment type="function">
    <text evidence="5">Required for vesicular transport between the endoplasmic reticulum and the Golgi apparatus.</text>
</comment>
<keyword evidence="4 5" id="KW-0653">Protein transport</keyword>